<comment type="caution">
    <text evidence="16">The sequence shown here is derived from an EMBL/GenBank/DDBJ whole genome shotgun (WGS) entry which is preliminary data.</text>
</comment>
<dbReference type="InterPro" id="IPR037066">
    <property type="entry name" value="Plug_dom_sf"/>
</dbReference>
<keyword evidence="11 12" id="KW-0998">Cell outer membrane</keyword>
<evidence type="ECO:0000256" key="2">
    <source>
        <dbReference type="ARBA" id="ARBA00022448"/>
    </source>
</evidence>
<evidence type="ECO:0000259" key="14">
    <source>
        <dbReference type="Pfam" id="PF00593"/>
    </source>
</evidence>
<evidence type="ECO:0000256" key="4">
    <source>
        <dbReference type="ARBA" id="ARBA00022496"/>
    </source>
</evidence>
<reference evidence="17" key="1">
    <citation type="submission" date="2018-05" db="EMBL/GenBank/DDBJ databases">
        <authorList>
            <person name="Liu B.-T."/>
        </authorList>
    </citation>
    <scope>NUCLEOTIDE SEQUENCE [LARGE SCALE GENOMIC DNA]</scope>
    <source>
        <strain evidence="17">WD6-1</strain>
    </source>
</reference>
<keyword evidence="7" id="KW-0408">Iron</keyword>
<keyword evidence="9 13" id="KW-0798">TonB box</keyword>
<keyword evidence="16" id="KW-0675">Receptor</keyword>
<dbReference type="PROSITE" id="PS52016">
    <property type="entry name" value="TONB_DEPENDENT_REC_3"/>
    <property type="match status" value="1"/>
</dbReference>
<dbReference type="PANTHER" id="PTHR32552">
    <property type="entry name" value="FERRICHROME IRON RECEPTOR-RELATED"/>
    <property type="match status" value="1"/>
</dbReference>
<keyword evidence="5 12" id="KW-0812">Transmembrane</keyword>
<dbReference type="InterPro" id="IPR039426">
    <property type="entry name" value="TonB-dep_rcpt-like"/>
</dbReference>
<keyword evidence="6" id="KW-0732">Signal</keyword>
<dbReference type="AlphaFoldDB" id="A0A2U2BVD4"/>
<evidence type="ECO:0000256" key="7">
    <source>
        <dbReference type="ARBA" id="ARBA00023004"/>
    </source>
</evidence>
<evidence type="ECO:0000256" key="11">
    <source>
        <dbReference type="ARBA" id="ARBA00023237"/>
    </source>
</evidence>
<dbReference type="Proteomes" id="UP000245168">
    <property type="component" value="Unassembled WGS sequence"/>
</dbReference>
<organism evidence="16 17">
    <name type="scientific">Marinicauda salina</name>
    <dbReference type="NCBI Taxonomy" id="2135793"/>
    <lineage>
        <taxon>Bacteria</taxon>
        <taxon>Pseudomonadati</taxon>
        <taxon>Pseudomonadota</taxon>
        <taxon>Alphaproteobacteria</taxon>
        <taxon>Maricaulales</taxon>
        <taxon>Maricaulaceae</taxon>
        <taxon>Marinicauda</taxon>
    </lineage>
</organism>
<evidence type="ECO:0000256" key="12">
    <source>
        <dbReference type="PROSITE-ProRule" id="PRU01360"/>
    </source>
</evidence>
<protein>
    <submittedName>
        <fullName evidence="16">TonB-dependent receptor</fullName>
    </submittedName>
</protein>
<comment type="subcellular location">
    <subcellularLocation>
        <location evidence="1 12">Cell outer membrane</location>
        <topology evidence="1 12">Multi-pass membrane protein</topology>
    </subcellularLocation>
</comment>
<keyword evidence="8" id="KW-0406">Ion transport</keyword>
<keyword evidence="3 12" id="KW-1134">Transmembrane beta strand</keyword>
<dbReference type="InterPro" id="IPR036942">
    <property type="entry name" value="Beta-barrel_TonB_sf"/>
</dbReference>
<comment type="similarity">
    <text evidence="12 13">Belongs to the TonB-dependent receptor family.</text>
</comment>
<dbReference type="InterPro" id="IPR000531">
    <property type="entry name" value="Beta-barrel_TonB"/>
</dbReference>
<evidence type="ECO:0000256" key="9">
    <source>
        <dbReference type="ARBA" id="ARBA00023077"/>
    </source>
</evidence>
<evidence type="ECO:0000256" key="5">
    <source>
        <dbReference type="ARBA" id="ARBA00022692"/>
    </source>
</evidence>
<evidence type="ECO:0000256" key="13">
    <source>
        <dbReference type="RuleBase" id="RU003357"/>
    </source>
</evidence>
<dbReference type="GO" id="GO:0015344">
    <property type="term" value="F:siderophore uptake transmembrane transporter activity"/>
    <property type="evidence" value="ECO:0007669"/>
    <property type="project" value="TreeGrafter"/>
</dbReference>
<dbReference type="Gene3D" id="2.170.130.10">
    <property type="entry name" value="TonB-dependent receptor, plug domain"/>
    <property type="match status" value="1"/>
</dbReference>
<sequence length="700" mass="75465">MRRSRGSSAARGVGQRRRVPLRCAAKETDLKRHLCITLAAALTATAGAAAQEDGDVIVVTAARIAEARDAGATPVAVLGEAELTRLGSHHIAEALNRAPGVFINRGNGVEHLTAIRSPVLTGGAGAGSFLFLEDGVALRAPGFANVNGLFEAADALAARVEVIRGPGAAVYGSNALHGLVNVITQDPREAGRLAEIEAGSFGRLRARAFAGGETRFGAGFIGASVRHEDGWRDDASLDRGTLQFRADTELGATELSLRGTFLDIDQETATYVGGFKAYEDEALSRANADPEAFRNARSARLSLHLGRRLSEDWRATGVVYGRSNDLAFRLHFLPSEALELSGHDSLGLQSALVRETDRGRLMAGVDLDWTRGYLFEDQTRPTLGPFIQGVHYDYEIDALVVAGFVQGRLDVGDSLAIEGGARLETTAYDYDNLTADGAVGRYLRPADRSDDYTTVAPHLGFTYDASENIQLFGRAARGVRAPQTAELYRLQPGQVIEGIDPETLDSLEAGVRVGLPRDGRIEVTGFVMEKENVFFRDADGFNVTDGATDHVGVEVDLHAPITDTLAVRGSLTWADHEYAFDRPVGRSSESISDGAQVDTAPEWLWNARLIWTPVETATAELEWVHVGEYFLDAANSASYEGHDVINVRGRYALRDGLEVFAAIRNAGDVRYAERADFAFGGYRYFPGEPRSVSIGVRLTG</sequence>
<keyword evidence="10 12" id="KW-0472">Membrane</keyword>
<dbReference type="PANTHER" id="PTHR32552:SF89">
    <property type="entry name" value="CATECHOLATE SIDEROPHORE RECEPTOR FIU"/>
    <property type="match status" value="1"/>
</dbReference>
<evidence type="ECO:0000313" key="16">
    <source>
        <dbReference type="EMBL" id="PWE17939.1"/>
    </source>
</evidence>
<dbReference type="SUPFAM" id="SSF56935">
    <property type="entry name" value="Porins"/>
    <property type="match status" value="1"/>
</dbReference>
<evidence type="ECO:0000256" key="6">
    <source>
        <dbReference type="ARBA" id="ARBA00022729"/>
    </source>
</evidence>
<evidence type="ECO:0000256" key="1">
    <source>
        <dbReference type="ARBA" id="ARBA00004571"/>
    </source>
</evidence>
<dbReference type="EMBL" id="QEXV01000002">
    <property type="protein sequence ID" value="PWE17939.1"/>
    <property type="molecule type" value="Genomic_DNA"/>
</dbReference>
<evidence type="ECO:0000256" key="8">
    <source>
        <dbReference type="ARBA" id="ARBA00023065"/>
    </source>
</evidence>
<gene>
    <name evidence="16" type="ORF">DDZ18_05025</name>
</gene>
<keyword evidence="17" id="KW-1185">Reference proteome</keyword>
<name>A0A2U2BVD4_9PROT</name>
<evidence type="ECO:0000313" key="17">
    <source>
        <dbReference type="Proteomes" id="UP000245168"/>
    </source>
</evidence>
<feature type="domain" description="TonB-dependent receptor plug" evidence="15">
    <location>
        <begin position="73"/>
        <end position="178"/>
    </location>
</feature>
<evidence type="ECO:0000256" key="3">
    <source>
        <dbReference type="ARBA" id="ARBA00022452"/>
    </source>
</evidence>
<dbReference type="Gene3D" id="2.40.170.20">
    <property type="entry name" value="TonB-dependent receptor, beta-barrel domain"/>
    <property type="match status" value="1"/>
</dbReference>
<proteinExistence type="inferred from homology"/>
<dbReference type="InterPro" id="IPR012910">
    <property type="entry name" value="Plug_dom"/>
</dbReference>
<evidence type="ECO:0000256" key="10">
    <source>
        <dbReference type="ARBA" id="ARBA00023136"/>
    </source>
</evidence>
<accession>A0A2U2BVD4</accession>
<feature type="domain" description="TonB-dependent receptor-like beta-barrel" evidence="14">
    <location>
        <begin position="284"/>
        <end position="665"/>
    </location>
</feature>
<evidence type="ECO:0000259" key="15">
    <source>
        <dbReference type="Pfam" id="PF07715"/>
    </source>
</evidence>
<dbReference type="Pfam" id="PF00593">
    <property type="entry name" value="TonB_dep_Rec_b-barrel"/>
    <property type="match status" value="1"/>
</dbReference>
<dbReference type="Pfam" id="PF07715">
    <property type="entry name" value="Plug"/>
    <property type="match status" value="1"/>
</dbReference>
<keyword evidence="4" id="KW-0410">Iron transport</keyword>
<keyword evidence="2 12" id="KW-0813">Transport</keyword>
<dbReference type="GO" id="GO:0009279">
    <property type="term" value="C:cell outer membrane"/>
    <property type="evidence" value="ECO:0007669"/>
    <property type="project" value="UniProtKB-SubCell"/>
</dbReference>